<name>A0A836C9S4_9STRA</name>
<evidence type="ECO:0000256" key="4">
    <source>
        <dbReference type="SAM" id="MobiDB-lite"/>
    </source>
</evidence>
<feature type="compositionally biased region" description="Low complexity" evidence="4">
    <location>
        <begin position="1240"/>
        <end position="1252"/>
    </location>
</feature>
<feature type="compositionally biased region" description="Low complexity" evidence="4">
    <location>
        <begin position="655"/>
        <end position="670"/>
    </location>
</feature>
<feature type="region of interest" description="Disordered" evidence="4">
    <location>
        <begin position="1"/>
        <end position="82"/>
    </location>
</feature>
<keyword evidence="2" id="KW-0963">Cytoplasm</keyword>
<sequence>MPPQPPINAAAPFNEEQPLSSSAHAYQEEQAVEPAAAAFPEERAPGAAAKSLGAAVEQPPTEEASNGGEARAPGQPPLPEELTSKDWKVRKPAFEALTQCFTLAALVGDSAVFNEYAPFLSKAVGDSHAACLDAAMDAVLAYADAAPKATATAEALAGDIISKGFSARGTTPAKAEAALLKFMEVDTPEVVTLALLQGLNDKKPKVPPACLACITKAADAFGAATLPLKELRGKLKGVLEHKDTNVRTAALALVTELVKWVGVAPLAGVIDELRSAQKAEIEAATKDLVPGACKPSVYLRKLRPKPKAAAAGGDAAEDDGDVEVDAAPAFDARDMIEAVDLLERLKKTEFNAKMAEEKWSEKVAGLKIALDVIGDVPKLTSGDYHDFVKQARTLTDHSHVMVVCSAFKLLGKLAEGLRGEFGPFARGVCKTALGKLADKKCNKTVCETLEQVYGNPLTLEQVLEDVLAALEPKKVNPTLSRVSILGWICTCVKRPQPAVDAQTLVQLMGGAVGLLADSDPAVRTAASDAAAAIILAARRVCGGPVWAVALDLKASNARAFKKISEQIGGEGTAAAAAPPAAAAPAAAAATGAKARGRSGSTSSRPGGSTPRGNGNDAPPAAPAEAAAEAKPKAAAPMARKGSQSSLRARMERKTGAPSAAAAPKGKPKAAAAEDDDGDSEPTAMSGEEAWAKLTEKGIADCDSMAQGLQSAKWQDRKAALEALSSALAALPSDTASECFGAAVTVVRENSKNFKDANFNVVKGAIDAVTAAVTAAGDAPVSKAHLSSVLCAVLDKIADRKQHDSVCGLMMAAAEAVGPAFVVRRVCKLVAGIKAPPAHVDALVWVMQAFAEFGAGAMPVQVLVAFAVSELDNGNPKVRSSAVELLGGMYHQLGPPLKALLPEDIKAASRSAIEAQFEKTGFDAGAAQKATRTVKGSGGAAAAGGTGGGLPRSDLASLLSKDCLKDMASTDGKDAWKGRKAAIEEVIAACQRSGHYMEANKSAAEVLKALRARLGDSQSNLKPLAAGAIAELMGSLDPEASGRYVRAVSEPLLAGVADNKKLMRDAALQCLDKIVCGKDGATNAPTFEAFLTPLGAALVNTVGRAELLQWTARHLPALKGCAEGVCLVSPLLTCMQDKAGATRQMAEECLVSLVATGCANAGQVKHGTRDFTPAVILQLKAPLTRVYAAGNSNSNSGAGAQDADATDAASTASDAQPAAPAAAAVAAATRGRKASSQANLGATGARGASGTRSNSTSRAAGSKPARTMPAKGASFNAGGSAAADAGDSGAAAAAPPAAVAAEPDVMRRNANKPRRAEVDRRLQRWACFDETHDKEALTELLRSQWTPLLSSSAAAKLFPVRTGSMECGNEGFAMLEGMLEAQQEAYMDSLDLVLKWFTLRLCDKENVMAFAKLLEVLEKTLVTLKQQSVQLLEYEVEVLAPCVLEKSGHSKERFRAALQSIVTLLSEVSPQDKYVPLLLATVGTSKNSRSRVLCLEEVARLTGQFGLGPVGRKGLKDLVRFAENLGPISDKVKSSIEERIKAKNKLRQPSISAAAAAPETTAAAAAPAVPQSPGGRRLKSAASNNVPAAAGAKSASRGNGGASVSGNGLSGSGRSRLSTTSSRSRGSLGDGDEMSLLRRASLGKLHLELDPSLCVDISSEHAHGAGAMTMVDDDNADFDGPFKFNDSALEVPLLSPVRAKATAAPHPADPSAVAIKTPSPPRRHSSSYSAGSGSLPRTGSGVLRAKPMAESDVDREVLAMCGKLEALVCLKHPIKDTKSAYVAAKDTIKAVYNMATAATQAQRQQLSSSLHAHVVLERLVQCLEVSFVCAPAQDERDAINAQTPGSGAGAIDLNLLSTVLAALMAVVREMPGVFVGGYCLAPHLLRQLLQVVCPRLADERLSGGHTGAHEGSTSPGPMTAAGPYKEVALQVHRAMNKLAIAAAESCDASVALSAVVELLARVHARGAVESANQLKPSKVYAKLLLRLINMEKKRPDAFSTLDLDLLVPPLAHFLARNAPTAIDSGSTPPVVDAVVDLWHALATSRSAAAVELPMRLAKLPPDSFMVVDWETRLGGGTGQLRQQLQAALSDAPDGLYEQQGALLHNIWRAGHSPSAAASAIKELFQFQEAHPEAQLDKRMRYMPPAFQAYVQCQMAGLHVNTSAAAGGASAGTSRNTSPVAHAHQQQPTAAAAAAAADNKSLQYLQERLRLRVQTSGHSASPSSDRLLSATLPVRGPQASTSLPLPDGGHVPLVMSSGPPRDAAATRDALQNIRLKLRGGTAGLPASSGGVGLESRIPLQPTQSSISNGVPSVVSGVGSARPASCLAVPSSIPTAGGGAGSGGTVAAFRERMEALKKAQRK</sequence>
<dbReference type="Gene3D" id="1.25.10.10">
    <property type="entry name" value="Leucine-rich Repeat Variant"/>
    <property type="match status" value="5"/>
</dbReference>
<dbReference type="GO" id="GO:0061863">
    <property type="term" value="F:microtubule plus end polymerase"/>
    <property type="evidence" value="ECO:0007669"/>
    <property type="project" value="InterPro"/>
</dbReference>
<organism evidence="6 7">
    <name type="scientific">Tribonema minus</name>
    <dbReference type="NCBI Taxonomy" id="303371"/>
    <lineage>
        <taxon>Eukaryota</taxon>
        <taxon>Sar</taxon>
        <taxon>Stramenopiles</taxon>
        <taxon>Ochrophyta</taxon>
        <taxon>PX clade</taxon>
        <taxon>Xanthophyceae</taxon>
        <taxon>Tribonematales</taxon>
        <taxon>Tribonemataceae</taxon>
        <taxon>Tribonema</taxon>
    </lineage>
</organism>
<evidence type="ECO:0000256" key="1">
    <source>
        <dbReference type="ARBA" id="ARBA00004245"/>
    </source>
</evidence>
<feature type="domain" description="TOG" evidence="5">
    <location>
        <begin position="334"/>
        <end position="573"/>
    </location>
</feature>
<evidence type="ECO:0000259" key="5">
    <source>
        <dbReference type="SMART" id="SM01349"/>
    </source>
</evidence>
<evidence type="ECO:0000313" key="6">
    <source>
        <dbReference type="EMBL" id="KAG5178360.1"/>
    </source>
</evidence>
<reference evidence="6" key="1">
    <citation type="submission" date="2021-02" db="EMBL/GenBank/DDBJ databases">
        <title>First Annotated Genome of the Yellow-green Alga Tribonema minus.</title>
        <authorList>
            <person name="Mahan K.M."/>
        </authorList>
    </citation>
    <scope>NUCLEOTIDE SEQUENCE</scope>
    <source>
        <strain evidence="6">UTEX B ZZ1240</strain>
    </source>
</reference>
<feature type="region of interest" description="Disordered" evidence="4">
    <location>
        <begin position="1546"/>
        <end position="1631"/>
    </location>
</feature>
<dbReference type="GO" id="GO:0051010">
    <property type="term" value="F:microtubule plus-end binding"/>
    <property type="evidence" value="ECO:0007669"/>
    <property type="project" value="InterPro"/>
</dbReference>
<feature type="compositionally biased region" description="Low complexity" evidence="4">
    <location>
        <begin position="1579"/>
        <end position="1596"/>
    </location>
</feature>
<dbReference type="EMBL" id="JAFCMP010000515">
    <property type="protein sequence ID" value="KAG5178360.1"/>
    <property type="molecule type" value="Genomic_DNA"/>
</dbReference>
<dbReference type="GO" id="GO:0005856">
    <property type="term" value="C:cytoskeleton"/>
    <property type="evidence" value="ECO:0007669"/>
    <property type="project" value="UniProtKB-SubCell"/>
</dbReference>
<feature type="domain" description="TOG" evidence="5">
    <location>
        <begin position="947"/>
        <end position="1191"/>
    </location>
</feature>
<dbReference type="PANTHER" id="PTHR12609">
    <property type="entry name" value="MICROTUBULE ASSOCIATED PROTEIN XMAP215"/>
    <property type="match status" value="1"/>
</dbReference>
<feature type="region of interest" description="Disordered" evidence="4">
    <location>
        <begin position="586"/>
        <end position="685"/>
    </location>
</feature>
<keyword evidence="7" id="KW-1185">Reference proteome</keyword>
<feature type="compositionally biased region" description="Low complexity" evidence="4">
    <location>
        <begin position="1611"/>
        <end position="1626"/>
    </location>
</feature>
<dbReference type="SMART" id="SM01349">
    <property type="entry name" value="TOG"/>
    <property type="match status" value="5"/>
</dbReference>
<proteinExistence type="predicted"/>
<feature type="domain" description="TOG" evidence="5">
    <location>
        <begin position="62"/>
        <end position="295"/>
    </location>
</feature>
<dbReference type="Pfam" id="PF21040">
    <property type="entry name" value="CEP104-like_TOG"/>
    <property type="match status" value="1"/>
</dbReference>
<dbReference type="InterPro" id="IPR016024">
    <property type="entry name" value="ARM-type_fold"/>
</dbReference>
<evidence type="ECO:0000256" key="2">
    <source>
        <dbReference type="ARBA" id="ARBA00022490"/>
    </source>
</evidence>
<accession>A0A836C9S4</accession>
<dbReference type="Proteomes" id="UP000664859">
    <property type="component" value="Unassembled WGS sequence"/>
</dbReference>
<evidence type="ECO:0000256" key="3">
    <source>
        <dbReference type="ARBA" id="ARBA00023212"/>
    </source>
</evidence>
<feature type="region of interest" description="Disordered" evidence="4">
    <location>
        <begin position="1191"/>
        <end position="1315"/>
    </location>
</feature>
<protein>
    <submittedName>
        <fullName evidence="6">Armadillo-type protein</fullName>
    </submittedName>
</protein>
<feature type="domain" description="TOG" evidence="5">
    <location>
        <begin position="682"/>
        <end position="929"/>
    </location>
</feature>
<dbReference type="SUPFAM" id="SSF48371">
    <property type="entry name" value="ARM repeat"/>
    <property type="match status" value="2"/>
</dbReference>
<dbReference type="GO" id="GO:0030951">
    <property type="term" value="P:establishment or maintenance of microtubule cytoskeleton polarity"/>
    <property type="evidence" value="ECO:0007669"/>
    <property type="project" value="InterPro"/>
</dbReference>
<dbReference type="GO" id="GO:0046785">
    <property type="term" value="P:microtubule polymerization"/>
    <property type="evidence" value="ECO:0007669"/>
    <property type="project" value="InterPro"/>
</dbReference>
<dbReference type="OrthoDB" id="190944at2759"/>
<keyword evidence="3" id="KW-0206">Cytoskeleton</keyword>
<dbReference type="Pfam" id="PF21041">
    <property type="entry name" value="XMAP215_CLASP_TOG"/>
    <property type="match status" value="1"/>
</dbReference>
<dbReference type="InterPro" id="IPR048491">
    <property type="entry name" value="XMAP215_CLASP_TOG"/>
</dbReference>
<evidence type="ECO:0000313" key="7">
    <source>
        <dbReference type="Proteomes" id="UP000664859"/>
    </source>
</evidence>
<gene>
    <name evidence="6" type="ORF">JKP88DRAFT_350253</name>
</gene>
<feature type="domain" description="TOG" evidence="5">
    <location>
        <begin position="1334"/>
        <end position="1549"/>
    </location>
</feature>
<feature type="compositionally biased region" description="Low complexity" evidence="4">
    <location>
        <begin position="1191"/>
        <end position="1227"/>
    </location>
</feature>
<comment type="caution">
    <text evidence="6">The sequence shown here is derived from an EMBL/GenBank/DDBJ whole genome shotgun (WGS) entry which is preliminary data.</text>
</comment>
<feature type="compositionally biased region" description="Low complexity" evidence="4">
    <location>
        <begin position="1552"/>
        <end position="1567"/>
    </location>
</feature>
<feature type="compositionally biased region" description="Low complexity" evidence="4">
    <location>
        <begin position="597"/>
        <end position="636"/>
    </location>
</feature>
<feature type="region of interest" description="Disordered" evidence="4">
    <location>
        <begin position="1699"/>
        <end position="1742"/>
    </location>
</feature>
<dbReference type="InterPro" id="IPR045110">
    <property type="entry name" value="XMAP215"/>
</dbReference>
<dbReference type="GO" id="GO:0007051">
    <property type="term" value="P:spindle organization"/>
    <property type="evidence" value="ECO:0007669"/>
    <property type="project" value="InterPro"/>
</dbReference>
<comment type="subcellular location">
    <subcellularLocation>
        <location evidence="1">Cytoplasm</location>
        <location evidence="1">Cytoskeleton</location>
    </subcellularLocation>
</comment>
<feature type="compositionally biased region" description="Low complexity" evidence="4">
    <location>
        <begin position="28"/>
        <end position="55"/>
    </location>
</feature>
<feature type="compositionally biased region" description="Gly residues" evidence="4">
    <location>
        <begin position="1597"/>
        <end position="1610"/>
    </location>
</feature>
<dbReference type="InterPro" id="IPR034085">
    <property type="entry name" value="TOG"/>
</dbReference>
<dbReference type="InterPro" id="IPR011989">
    <property type="entry name" value="ARM-like"/>
</dbReference>
<feature type="compositionally biased region" description="Low complexity" evidence="4">
    <location>
        <begin position="1269"/>
        <end position="1302"/>
    </location>
</feature>